<name>A0A2U3BCI6_9VIBR</name>
<comment type="caution">
    <text evidence="4">The sequence shown here is derived from an EMBL/GenBank/DDBJ whole genome shotgun (WGS) entry which is preliminary data.</text>
</comment>
<dbReference type="RefSeq" id="WP_109318819.1">
    <property type="nucleotide sequence ID" value="NZ_QFWT01000002.1"/>
</dbReference>
<reference evidence="4 5" key="1">
    <citation type="submission" date="2018-05" db="EMBL/GenBank/DDBJ databases">
        <title>Vibrio limimaris sp. nov., isolated from marine sediment.</title>
        <authorList>
            <person name="Li C.-M."/>
        </authorList>
    </citation>
    <scope>NUCLEOTIDE SEQUENCE [LARGE SCALE GENOMIC DNA]</scope>
    <source>
        <strain evidence="4 5">E4404</strain>
    </source>
</reference>
<dbReference type="PANTHER" id="PTHR45138:SF9">
    <property type="entry name" value="DIGUANYLATE CYCLASE DGCM-RELATED"/>
    <property type="match status" value="1"/>
</dbReference>
<evidence type="ECO:0000256" key="1">
    <source>
        <dbReference type="ARBA" id="ARBA00012528"/>
    </source>
</evidence>
<dbReference type="SUPFAM" id="SSF55073">
    <property type="entry name" value="Nucleotide cyclase"/>
    <property type="match status" value="1"/>
</dbReference>
<evidence type="ECO:0000313" key="5">
    <source>
        <dbReference type="Proteomes" id="UP000245362"/>
    </source>
</evidence>
<dbReference type="PROSITE" id="PS50887">
    <property type="entry name" value="GGDEF"/>
    <property type="match status" value="1"/>
</dbReference>
<dbReference type="InterPro" id="IPR048516">
    <property type="entry name" value="DGCcoil"/>
</dbReference>
<dbReference type="PANTHER" id="PTHR45138">
    <property type="entry name" value="REGULATORY COMPONENTS OF SENSORY TRANSDUCTION SYSTEM"/>
    <property type="match status" value="1"/>
</dbReference>
<dbReference type="Pfam" id="PF20975">
    <property type="entry name" value="DGCcoil"/>
    <property type="match status" value="1"/>
</dbReference>
<dbReference type="GO" id="GO:1902201">
    <property type="term" value="P:negative regulation of bacterial-type flagellum-dependent cell motility"/>
    <property type="evidence" value="ECO:0007669"/>
    <property type="project" value="TreeGrafter"/>
</dbReference>
<accession>A0A2U3BCI6</accession>
<dbReference type="GO" id="GO:0005886">
    <property type="term" value="C:plasma membrane"/>
    <property type="evidence" value="ECO:0007669"/>
    <property type="project" value="TreeGrafter"/>
</dbReference>
<evidence type="ECO:0000259" key="3">
    <source>
        <dbReference type="PROSITE" id="PS50887"/>
    </source>
</evidence>
<feature type="domain" description="GGDEF" evidence="3">
    <location>
        <begin position="396"/>
        <end position="526"/>
    </location>
</feature>
<dbReference type="EC" id="2.7.7.65" evidence="1"/>
<dbReference type="Pfam" id="PF00990">
    <property type="entry name" value="GGDEF"/>
    <property type="match status" value="1"/>
</dbReference>
<dbReference type="InterPro" id="IPR000160">
    <property type="entry name" value="GGDEF_dom"/>
</dbReference>
<dbReference type="InterPro" id="IPR043128">
    <property type="entry name" value="Rev_trsase/Diguanyl_cyclase"/>
</dbReference>
<evidence type="ECO:0000313" key="4">
    <source>
        <dbReference type="EMBL" id="PWI34483.1"/>
    </source>
</evidence>
<keyword evidence="5" id="KW-1185">Reference proteome</keyword>
<dbReference type="InterPro" id="IPR029787">
    <property type="entry name" value="Nucleotide_cyclase"/>
</dbReference>
<proteinExistence type="predicted"/>
<dbReference type="Gene3D" id="3.30.70.270">
    <property type="match status" value="1"/>
</dbReference>
<dbReference type="SMART" id="SM00267">
    <property type="entry name" value="GGDEF"/>
    <property type="match status" value="1"/>
</dbReference>
<dbReference type="GO" id="GO:0043709">
    <property type="term" value="P:cell adhesion involved in single-species biofilm formation"/>
    <property type="evidence" value="ECO:0007669"/>
    <property type="project" value="TreeGrafter"/>
</dbReference>
<dbReference type="OrthoDB" id="9812260at2"/>
<dbReference type="GO" id="GO:0052621">
    <property type="term" value="F:diguanylate cyclase activity"/>
    <property type="evidence" value="ECO:0007669"/>
    <property type="project" value="UniProtKB-EC"/>
</dbReference>
<dbReference type="InterPro" id="IPR050469">
    <property type="entry name" value="Diguanylate_Cyclase"/>
</dbReference>
<comment type="catalytic activity">
    <reaction evidence="2">
        <text>2 GTP = 3',3'-c-di-GMP + 2 diphosphate</text>
        <dbReference type="Rhea" id="RHEA:24898"/>
        <dbReference type="ChEBI" id="CHEBI:33019"/>
        <dbReference type="ChEBI" id="CHEBI:37565"/>
        <dbReference type="ChEBI" id="CHEBI:58805"/>
        <dbReference type="EC" id="2.7.7.65"/>
    </reaction>
</comment>
<dbReference type="NCBIfam" id="TIGR00254">
    <property type="entry name" value="GGDEF"/>
    <property type="match status" value="1"/>
</dbReference>
<protein>
    <recommendedName>
        <fullName evidence="1">diguanylate cyclase</fullName>
        <ecNumber evidence="1">2.7.7.65</ecNumber>
    </recommendedName>
</protein>
<organism evidence="4 5">
    <name type="scientific">Vibrio albus</name>
    <dbReference type="NCBI Taxonomy" id="2200953"/>
    <lineage>
        <taxon>Bacteria</taxon>
        <taxon>Pseudomonadati</taxon>
        <taxon>Pseudomonadota</taxon>
        <taxon>Gammaproteobacteria</taxon>
        <taxon>Vibrionales</taxon>
        <taxon>Vibrionaceae</taxon>
        <taxon>Vibrio</taxon>
    </lineage>
</organism>
<evidence type="ECO:0000256" key="2">
    <source>
        <dbReference type="ARBA" id="ARBA00034247"/>
    </source>
</evidence>
<sequence length="526" mass="60568">MSDTSVALPENLISELERLKLQLEQTKTVHRNASLKFTRESRVLKRVVAKLSETCLGYHDDLDKGVVALKTALEQQHDVSRLVPHLAVLERTLKKNTYKMEKQKNHLDERVKQSGETLQRIPGLPAQLKRDLRNLLSFPSIKNNKQLDNAIRLLSIYERAIKIIMSNSAHTQSREGYAGISKETQNKLSEELQHLINELDFNGESGDLLADMRIKLLAGVTFEDLIEMTLQILRLVIQGTHFERKTSEQFLSQVNHSLSRAIKTNDQCIEQTESYSEHRKGMHQELSLLAENSQSALNRATNIEDARAAVTPLLEQIHILTERLQHNEKREEAVHDRMIQNKRQLNALFEITQDYRRRLEDQAKQLKLDPLTKTLNRTAFLEYLETEYHRWIRSQHSLHIVLLDLDDFKSINDSFGYSAGDKALKIIARSIAQEMREKDIVARFSGEEFVVLLPDFDQSSCHTLLHNLQQKINKLPFKFREQSITITVSVAASAFSDPDTPEEIMERLNMALSEAKQKGSNQIVWK</sequence>
<dbReference type="EMBL" id="QFWT01000002">
    <property type="protein sequence ID" value="PWI34483.1"/>
    <property type="molecule type" value="Genomic_DNA"/>
</dbReference>
<gene>
    <name evidence="4" type="ORF">DI392_05070</name>
</gene>
<dbReference type="AlphaFoldDB" id="A0A2U3BCI6"/>
<dbReference type="Proteomes" id="UP000245362">
    <property type="component" value="Unassembled WGS sequence"/>
</dbReference>
<dbReference type="CDD" id="cd01949">
    <property type="entry name" value="GGDEF"/>
    <property type="match status" value="1"/>
</dbReference>